<evidence type="ECO:0000256" key="1">
    <source>
        <dbReference type="SAM" id="MobiDB-lite"/>
    </source>
</evidence>
<reference evidence="2 3" key="1">
    <citation type="journal article" date="2018" name="IMA Fungus">
        <title>IMA Genome-F 9: Draft genome sequence of Annulohypoxylon stygium, Aspergillus mulundensis, Berkeleyomyces basicola (syn. Thielaviopsis basicola), Ceratocystis smalleyi, two Cercospora beticola strains, Coleophoma cylindrospora, Fusarium fracticaudum, Phialophora cf. hyalina, and Morchella septimelata.</title>
        <authorList>
            <person name="Wingfield B.D."/>
            <person name="Bills G.F."/>
            <person name="Dong Y."/>
            <person name="Huang W."/>
            <person name="Nel W.J."/>
            <person name="Swalarsk-Parry B.S."/>
            <person name="Vaghefi N."/>
            <person name="Wilken P.M."/>
            <person name="An Z."/>
            <person name="de Beer Z.W."/>
            <person name="De Vos L."/>
            <person name="Chen L."/>
            <person name="Duong T.A."/>
            <person name="Gao Y."/>
            <person name="Hammerbacher A."/>
            <person name="Kikkert J.R."/>
            <person name="Li Y."/>
            <person name="Li H."/>
            <person name="Li K."/>
            <person name="Li Q."/>
            <person name="Liu X."/>
            <person name="Ma X."/>
            <person name="Naidoo K."/>
            <person name="Pethybridge S.J."/>
            <person name="Sun J."/>
            <person name="Steenkamp E.T."/>
            <person name="van der Nest M.A."/>
            <person name="van Wyk S."/>
            <person name="Wingfield M.J."/>
            <person name="Xiong C."/>
            <person name="Yue Q."/>
            <person name="Zhang X."/>
        </authorList>
    </citation>
    <scope>NUCLEOTIDE SEQUENCE [LARGE SCALE GENOMIC DNA]</scope>
    <source>
        <strain evidence="2 3">BP5796</strain>
    </source>
</reference>
<name>A0A3D8T994_9HELO</name>
<comment type="caution">
    <text evidence="2">The sequence shown here is derived from an EMBL/GenBank/DDBJ whole genome shotgun (WGS) entry which is preliminary data.</text>
</comment>
<keyword evidence="3" id="KW-1185">Reference proteome</keyword>
<organism evidence="2 3">
    <name type="scientific">Coleophoma crateriformis</name>
    <dbReference type="NCBI Taxonomy" id="565419"/>
    <lineage>
        <taxon>Eukaryota</taxon>
        <taxon>Fungi</taxon>
        <taxon>Dikarya</taxon>
        <taxon>Ascomycota</taxon>
        <taxon>Pezizomycotina</taxon>
        <taxon>Leotiomycetes</taxon>
        <taxon>Helotiales</taxon>
        <taxon>Dermateaceae</taxon>
        <taxon>Coleophoma</taxon>
    </lineage>
</organism>
<feature type="compositionally biased region" description="Low complexity" evidence="1">
    <location>
        <begin position="271"/>
        <end position="287"/>
    </location>
</feature>
<feature type="region of interest" description="Disordered" evidence="1">
    <location>
        <begin position="455"/>
        <end position="475"/>
    </location>
</feature>
<feature type="region of interest" description="Disordered" evidence="1">
    <location>
        <begin position="15"/>
        <end position="35"/>
    </location>
</feature>
<dbReference type="Proteomes" id="UP000256328">
    <property type="component" value="Unassembled WGS sequence"/>
</dbReference>
<feature type="region of interest" description="Disordered" evidence="1">
    <location>
        <begin position="222"/>
        <end position="310"/>
    </location>
</feature>
<accession>A0A3D8T994</accession>
<evidence type="ECO:0000313" key="3">
    <source>
        <dbReference type="Proteomes" id="UP000256328"/>
    </source>
</evidence>
<protein>
    <submittedName>
        <fullName evidence="2">Uncharacterized protein</fullName>
    </submittedName>
</protein>
<dbReference type="EMBL" id="PDLN01000001">
    <property type="protein sequence ID" value="RDW95139.1"/>
    <property type="molecule type" value="Genomic_DNA"/>
</dbReference>
<dbReference type="OrthoDB" id="10356579at2759"/>
<proteinExistence type="predicted"/>
<sequence length="593" mass="63433">MKRFQLSSPLLTTASRRGYQVPHANPMPPVYRSRPDLSIASSTSLRSCSHRFLAARTLPPIDNPSTPLRSSRQEPDQFLDSQDTSFGPRQMLAELQSLFHQPVLYESPSPRTIKEYLDNCTTFNLSPVRAPFIGAGTTPPSPCTSSNFCPDDASLHSLPVLRNEDTIDQSEVSSSSGNSSMCSLERALNFQCGFVAKTEAPRTLLEDGPTWPYPAGWLSDGSSADFDSTSGFQSPELPPASVQSSSSSSSKSSVDYDSVSENSIEDLPLNSSHTSSHKSSVSGKLPSEVAPASSQVSSNDYDTTSGNEETGTAVTFEDSWTPKPRRIVRLRRSPLFKLPPVGLAPAPCPGAAPVALLVSPPVIPSPVLRTTSSEDNLSRSPYSPRRAPFPHATRAPPSSPVSTYKLPHGAPRPFTLMPVSPPPPVAVFKGPLVPSWNAPGLRIVRITRRQLPPVKPIRPSRCASAPPATAPFSLKKAASPAPQSPACSPVTSEPVVAMGEMQSPCHAYLPYLDLIMDQNPDIVQIDKPFHVPGAWPEETECSDSSSTGSWSFLKGAACRCILLRSICCIEALLNAKASLLQASLATSAAAALL</sequence>
<evidence type="ECO:0000313" key="2">
    <source>
        <dbReference type="EMBL" id="RDW95139.1"/>
    </source>
</evidence>
<feature type="compositionally biased region" description="Low complexity" evidence="1">
    <location>
        <begin position="241"/>
        <end position="260"/>
    </location>
</feature>
<feature type="compositionally biased region" description="Polar residues" evidence="1">
    <location>
        <begin position="292"/>
        <end position="310"/>
    </location>
</feature>
<gene>
    <name evidence="2" type="ORF">BP5796_00902</name>
</gene>
<feature type="region of interest" description="Disordered" evidence="1">
    <location>
        <begin position="56"/>
        <end position="84"/>
    </location>
</feature>
<feature type="compositionally biased region" description="Polar residues" evidence="1">
    <location>
        <begin position="222"/>
        <end position="233"/>
    </location>
</feature>
<feature type="region of interest" description="Disordered" evidence="1">
    <location>
        <begin position="369"/>
        <end position="402"/>
    </location>
</feature>
<feature type="compositionally biased region" description="Polar residues" evidence="1">
    <location>
        <begin position="369"/>
        <end position="381"/>
    </location>
</feature>
<dbReference type="AlphaFoldDB" id="A0A3D8T994"/>